<evidence type="ECO:0000256" key="1">
    <source>
        <dbReference type="ARBA" id="ARBA00022729"/>
    </source>
</evidence>
<feature type="coiled-coil region" evidence="2">
    <location>
        <begin position="72"/>
        <end position="113"/>
    </location>
</feature>
<feature type="chain" id="PRO_5044926877" description="Cell division coordinator CpoB" evidence="2">
    <location>
        <begin position="29"/>
        <end position="260"/>
    </location>
</feature>
<evidence type="ECO:0000313" key="6">
    <source>
        <dbReference type="Proteomes" id="UP001606099"/>
    </source>
</evidence>
<keyword evidence="1 2" id="KW-0732">Signal</keyword>
<keyword evidence="6" id="KW-1185">Reference proteome</keyword>
<comment type="caution">
    <text evidence="5">The sequence shown here is derived from an EMBL/GenBank/DDBJ whole genome shotgun (WGS) entry which is preliminary data.</text>
</comment>
<gene>
    <name evidence="5" type="primary">ybgF</name>
    <name evidence="2" type="synonym">cpoB</name>
    <name evidence="5" type="ORF">ACG0Z6_07550</name>
</gene>
<dbReference type="InterPro" id="IPR032519">
    <property type="entry name" value="YbgF_tri"/>
</dbReference>
<comment type="function">
    <text evidence="2">Mediates coordination of peptidoglycan synthesis and outer membrane constriction during cell division.</text>
</comment>
<accession>A0ABW7FUW6</accession>
<dbReference type="Gene3D" id="1.20.5.110">
    <property type="match status" value="1"/>
</dbReference>
<dbReference type="NCBIfam" id="TIGR02795">
    <property type="entry name" value="tol_pal_ybgF"/>
    <property type="match status" value="1"/>
</dbReference>
<dbReference type="InterPro" id="IPR014162">
    <property type="entry name" value="CpoB_C"/>
</dbReference>
<organism evidence="5 6">
    <name type="scientific">Roseateles rivi</name>
    <dbReference type="NCBI Taxonomy" id="3299028"/>
    <lineage>
        <taxon>Bacteria</taxon>
        <taxon>Pseudomonadati</taxon>
        <taxon>Pseudomonadota</taxon>
        <taxon>Betaproteobacteria</taxon>
        <taxon>Burkholderiales</taxon>
        <taxon>Sphaerotilaceae</taxon>
        <taxon>Roseateles</taxon>
    </lineage>
</organism>
<dbReference type="Gene3D" id="1.25.40.10">
    <property type="entry name" value="Tetratricopeptide repeat domain"/>
    <property type="match status" value="1"/>
</dbReference>
<keyword evidence="2" id="KW-0131">Cell cycle</keyword>
<feature type="signal peptide" evidence="2">
    <location>
        <begin position="1"/>
        <end position="28"/>
    </location>
</feature>
<proteinExistence type="inferred from homology"/>
<name>A0ABW7FUW6_9BURK</name>
<keyword evidence="2" id="KW-0574">Periplasm</keyword>
<reference evidence="5 6" key="1">
    <citation type="submission" date="2024-08" db="EMBL/GenBank/DDBJ databases">
        <authorList>
            <person name="Lu H."/>
        </authorList>
    </citation>
    <scope>NUCLEOTIDE SEQUENCE [LARGE SCALE GENOMIC DNA]</scope>
    <source>
        <strain evidence="5 6">BYS180W</strain>
    </source>
</reference>
<keyword evidence="2" id="KW-0175">Coiled coil</keyword>
<dbReference type="Pfam" id="PF13525">
    <property type="entry name" value="YfiO"/>
    <property type="match status" value="1"/>
</dbReference>
<evidence type="ECO:0000256" key="2">
    <source>
        <dbReference type="HAMAP-Rule" id="MF_02066"/>
    </source>
</evidence>
<dbReference type="InterPro" id="IPR039565">
    <property type="entry name" value="BamD-like"/>
</dbReference>
<dbReference type="InterPro" id="IPR034706">
    <property type="entry name" value="CpoB"/>
</dbReference>
<comment type="subcellular location">
    <subcellularLocation>
        <location evidence="2">Periplasm</location>
    </subcellularLocation>
</comment>
<dbReference type="HAMAP" id="MF_02066">
    <property type="entry name" value="CpoB"/>
    <property type="match status" value="1"/>
</dbReference>
<evidence type="ECO:0000313" key="5">
    <source>
        <dbReference type="EMBL" id="MFG6448098.1"/>
    </source>
</evidence>
<evidence type="ECO:0000259" key="3">
    <source>
        <dbReference type="Pfam" id="PF13525"/>
    </source>
</evidence>
<protein>
    <recommendedName>
        <fullName evidence="2">Cell division coordinator CpoB</fullName>
    </recommendedName>
</protein>
<feature type="domain" description="YbgF trimerisation" evidence="4">
    <location>
        <begin position="56"/>
        <end position="125"/>
    </location>
</feature>
<dbReference type="EMBL" id="JBIGHZ010000003">
    <property type="protein sequence ID" value="MFG6448098.1"/>
    <property type="molecule type" value="Genomic_DNA"/>
</dbReference>
<dbReference type="SUPFAM" id="SSF48452">
    <property type="entry name" value="TPR-like"/>
    <property type="match status" value="1"/>
</dbReference>
<dbReference type="Proteomes" id="UP001606099">
    <property type="component" value="Unassembled WGS sequence"/>
</dbReference>
<evidence type="ECO:0000259" key="4">
    <source>
        <dbReference type="Pfam" id="PF16331"/>
    </source>
</evidence>
<comment type="similarity">
    <text evidence="2">Belongs to the CpoB family.</text>
</comment>
<sequence length="260" mass="29077" precursor="true">MLNWTARRLLPGVLTLTMLLGLAAPARAGLFEDDEARKAILDLRTKVQESEKAAKERSDQLAEQLGTARRGLLDLANQLDALRAEIAKLRGSNEQLARDLADTQRRLADQQQSVEARLRPLEPQKVTLDGKEFLVDPEERRQYDAAVALIRKGEFDDAANNFTAFLKRWGSGGYAAMARFWQGNALYGARDYKAAVSAFRSFVSDHAEHPRAPEALLSLANCQAELKDNKAARRTLEELIKSYPNSESTKAARERLKSLR</sequence>
<dbReference type="Pfam" id="PF16331">
    <property type="entry name" value="TolA_bind_tri"/>
    <property type="match status" value="1"/>
</dbReference>
<feature type="domain" description="Outer membrane lipoprotein BamD-like" evidence="3">
    <location>
        <begin position="140"/>
        <end position="260"/>
    </location>
</feature>
<dbReference type="RefSeq" id="WP_394460067.1">
    <property type="nucleotide sequence ID" value="NZ_JBIGHZ010000003.1"/>
</dbReference>
<keyword evidence="2" id="KW-0132">Cell division</keyword>
<dbReference type="InterPro" id="IPR011990">
    <property type="entry name" value="TPR-like_helical_dom_sf"/>
</dbReference>